<dbReference type="InterPro" id="IPR007358">
    <property type="entry name" value="Nucleoid_associated_NdpA"/>
</dbReference>
<sequence length="339" mass="37573">MHPIPKGRATEASEAILYSEAPISLNEDDRTFIQRRLRQSLAGYSRPVVEDPHLASGVPAMIKELLTSSENLVAHSCKIAESLYKEQKAVSPGGLVMTVVGTVSSRRCLVIAKMEHQEGMRVEQATNDDGQRTYKAEHLRDLILGDGTRVFKVGAFSARDADSFDGYVVDDQQRFGGVAEYFVSFLGCQFREQADVQTETFLTAAQKFITQRTRNDPEANAQYEIALLAEMQSGSKMIRSEDFAAAHLRAEDQDLFLGVLRDEGLPTKSFSKDTALIKAKIRRLRITTERGADVYAPPEMFQDGSLSVERQDGDTSLIQLRDTVKQMGGASGKRQAQDD</sequence>
<name>A0AAU4K8L6_9NOCA</name>
<dbReference type="AlphaFoldDB" id="A0AAU4K8L6"/>
<organism evidence="1 2">
    <name type="scientific">Williamsia herbipolensis</name>
    <dbReference type="NCBI Taxonomy" id="1603258"/>
    <lineage>
        <taxon>Bacteria</taxon>
        <taxon>Bacillati</taxon>
        <taxon>Actinomycetota</taxon>
        <taxon>Actinomycetes</taxon>
        <taxon>Mycobacteriales</taxon>
        <taxon>Nocardiaceae</taxon>
        <taxon>Williamsia</taxon>
    </lineage>
</organism>
<proteinExistence type="predicted"/>
<dbReference type="Proteomes" id="UP001432128">
    <property type="component" value="Chromosome"/>
</dbReference>
<keyword evidence="2" id="KW-1185">Reference proteome</keyword>
<evidence type="ECO:0000313" key="2">
    <source>
        <dbReference type="Proteomes" id="UP001432128"/>
    </source>
</evidence>
<reference evidence="1 2" key="1">
    <citation type="submission" date="2022-10" db="EMBL/GenBank/DDBJ databases">
        <title>The complete genomes of actinobacterial strains from the NBC collection.</title>
        <authorList>
            <person name="Joergensen T.S."/>
            <person name="Alvarez Arevalo M."/>
            <person name="Sterndorff E.B."/>
            <person name="Faurdal D."/>
            <person name="Vuksanovic O."/>
            <person name="Mourched A.-S."/>
            <person name="Charusanti P."/>
            <person name="Shaw S."/>
            <person name="Blin K."/>
            <person name="Weber T."/>
        </authorList>
    </citation>
    <scope>NUCLEOTIDE SEQUENCE [LARGE SCALE GENOMIC DNA]</scope>
    <source>
        <strain evidence="1 2">NBC_00319</strain>
    </source>
</reference>
<dbReference type="Pfam" id="PF04245">
    <property type="entry name" value="NA37"/>
    <property type="match status" value="1"/>
</dbReference>
<evidence type="ECO:0000313" key="1">
    <source>
        <dbReference type="EMBL" id="WUM22470.1"/>
    </source>
</evidence>
<gene>
    <name evidence="1" type="ORF">OG579_19085</name>
</gene>
<dbReference type="RefSeq" id="WP_328859298.1">
    <property type="nucleotide sequence ID" value="NZ_CP108021.1"/>
</dbReference>
<dbReference type="KEGG" id="whr:OG579_19085"/>
<dbReference type="EMBL" id="CP108021">
    <property type="protein sequence ID" value="WUM22470.1"/>
    <property type="molecule type" value="Genomic_DNA"/>
</dbReference>
<dbReference type="GO" id="GO:0009295">
    <property type="term" value="C:nucleoid"/>
    <property type="evidence" value="ECO:0007669"/>
    <property type="project" value="InterPro"/>
</dbReference>
<protein>
    <submittedName>
        <fullName evidence="1">Nucleoid-associated protein</fullName>
    </submittedName>
</protein>
<accession>A0AAU4K8L6</accession>